<organism evidence="1 2">
    <name type="scientific">Acaryochloris thomasi RCC1774</name>
    <dbReference type="NCBI Taxonomy" id="1764569"/>
    <lineage>
        <taxon>Bacteria</taxon>
        <taxon>Bacillati</taxon>
        <taxon>Cyanobacteriota</taxon>
        <taxon>Cyanophyceae</taxon>
        <taxon>Acaryochloridales</taxon>
        <taxon>Acaryochloridaceae</taxon>
        <taxon>Acaryochloris</taxon>
        <taxon>Acaryochloris thomasi</taxon>
    </lineage>
</organism>
<protein>
    <submittedName>
        <fullName evidence="1">Uncharacterized protein</fullName>
    </submittedName>
</protein>
<evidence type="ECO:0000313" key="2">
    <source>
        <dbReference type="Proteomes" id="UP000248857"/>
    </source>
</evidence>
<dbReference type="EMBL" id="PQWO01000021">
    <property type="protein sequence ID" value="PZD71147.1"/>
    <property type="molecule type" value="Genomic_DNA"/>
</dbReference>
<dbReference type="AlphaFoldDB" id="A0A2W1JQF1"/>
<dbReference type="RefSeq" id="WP_146242406.1">
    <property type="nucleotide sequence ID" value="NZ_CAWNWM010000021.1"/>
</dbReference>
<name>A0A2W1JQF1_9CYAN</name>
<gene>
    <name evidence="1" type="ORF">C1752_07875</name>
</gene>
<proteinExistence type="predicted"/>
<comment type="caution">
    <text evidence="1">The sequence shown here is derived from an EMBL/GenBank/DDBJ whole genome shotgun (WGS) entry which is preliminary data.</text>
</comment>
<keyword evidence="2" id="KW-1185">Reference proteome</keyword>
<accession>A0A2W1JQF1</accession>
<evidence type="ECO:0000313" key="1">
    <source>
        <dbReference type="EMBL" id="PZD71147.1"/>
    </source>
</evidence>
<dbReference type="OrthoDB" id="495562at2"/>
<sequence>MNHCPICSNDLLRHIGHGHIYWFCPHCWQETPNLESFEPRQGKMQRSQTGDRPLRLLESHLSRKAEALIALSSR</sequence>
<dbReference type="Proteomes" id="UP000248857">
    <property type="component" value="Unassembled WGS sequence"/>
</dbReference>
<reference evidence="1 2" key="1">
    <citation type="journal article" date="2018" name="Sci. Rep.">
        <title>A novel species of the marine cyanobacterium Acaryochloris with a unique pigment content and lifestyle.</title>
        <authorList>
            <person name="Partensky F."/>
            <person name="Six C."/>
            <person name="Ratin M."/>
            <person name="Garczarek L."/>
            <person name="Vaulot D."/>
            <person name="Probert I."/>
            <person name="Calteau A."/>
            <person name="Gourvil P."/>
            <person name="Marie D."/>
            <person name="Grebert T."/>
            <person name="Bouchier C."/>
            <person name="Le Panse S."/>
            <person name="Gachenot M."/>
            <person name="Rodriguez F."/>
            <person name="Garrido J.L."/>
        </authorList>
    </citation>
    <scope>NUCLEOTIDE SEQUENCE [LARGE SCALE GENOMIC DNA]</scope>
    <source>
        <strain evidence="1 2">RCC1774</strain>
    </source>
</reference>